<evidence type="ECO:0000256" key="5">
    <source>
        <dbReference type="ARBA" id="ARBA00022679"/>
    </source>
</evidence>
<evidence type="ECO:0000313" key="15">
    <source>
        <dbReference type="Proteomes" id="UP000257109"/>
    </source>
</evidence>
<evidence type="ECO:0000256" key="3">
    <source>
        <dbReference type="ARBA" id="ARBA00022630"/>
    </source>
</evidence>
<dbReference type="Pfam" id="PF00085">
    <property type="entry name" value="Thioredoxin"/>
    <property type="match status" value="1"/>
</dbReference>
<dbReference type="InterPro" id="IPR013766">
    <property type="entry name" value="Thioredoxin_domain"/>
</dbReference>
<reference evidence="14" key="1">
    <citation type="submission" date="2018-05" db="EMBL/GenBank/DDBJ databases">
        <title>Draft genome of Mucuna pruriens seed.</title>
        <authorList>
            <person name="Nnadi N.E."/>
            <person name="Vos R."/>
            <person name="Hasami M.H."/>
            <person name="Devisetty U.K."/>
            <person name="Aguiy J.C."/>
        </authorList>
    </citation>
    <scope>NUCLEOTIDE SEQUENCE [LARGE SCALE GENOMIC DNA]</scope>
    <source>
        <strain evidence="14">JCA_2017</strain>
    </source>
</reference>
<protein>
    <recommendedName>
        <fullName evidence="2">FAD synthase</fullName>
        <ecNumber evidence="2">2.7.7.2</ecNumber>
    </recommendedName>
    <alternativeName>
        <fullName evidence="10">FAD pyrophosphorylase</fullName>
    </alternativeName>
    <alternativeName>
        <fullName evidence="11">FMN adenylyltransferase</fullName>
    </alternativeName>
</protein>
<keyword evidence="4" id="KW-0288">FMN</keyword>
<dbReference type="SMART" id="SM00852">
    <property type="entry name" value="MoCF_biosynth"/>
    <property type="match status" value="1"/>
</dbReference>
<dbReference type="EC" id="2.7.7.2" evidence="2"/>
<keyword evidence="15" id="KW-1185">Reference proteome</keyword>
<dbReference type="GO" id="GO:0003919">
    <property type="term" value="F:FMN adenylyltransferase activity"/>
    <property type="evidence" value="ECO:0007669"/>
    <property type="project" value="UniProtKB-EC"/>
</dbReference>
<dbReference type="SUPFAM" id="SSF52833">
    <property type="entry name" value="Thioredoxin-like"/>
    <property type="match status" value="1"/>
</dbReference>
<dbReference type="CDD" id="cd02947">
    <property type="entry name" value="TRX_family"/>
    <property type="match status" value="1"/>
</dbReference>
<dbReference type="Gene3D" id="3.40.980.10">
    <property type="entry name" value="MoaB/Mog-like domain"/>
    <property type="match status" value="1"/>
</dbReference>
<comment type="pathway">
    <text evidence="1">Cofactor biosynthesis; FAD biosynthesis; FAD from FMN: step 1/1.</text>
</comment>
<dbReference type="Gene3D" id="3.40.50.620">
    <property type="entry name" value="HUPs"/>
    <property type="match status" value="1"/>
</dbReference>
<comment type="catalytic activity">
    <reaction evidence="12">
        <text>FMN + ATP + H(+) = FAD + diphosphate</text>
        <dbReference type="Rhea" id="RHEA:17237"/>
        <dbReference type="ChEBI" id="CHEBI:15378"/>
        <dbReference type="ChEBI" id="CHEBI:30616"/>
        <dbReference type="ChEBI" id="CHEBI:33019"/>
        <dbReference type="ChEBI" id="CHEBI:57692"/>
        <dbReference type="ChEBI" id="CHEBI:58210"/>
        <dbReference type="EC" id="2.7.7.2"/>
    </reaction>
</comment>
<evidence type="ECO:0000256" key="1">
    <source>
        <dbReference type="ARBA" id="ARBA00004726"/>
    </source>
</evidence>
<dbReference type="EMBL" id="QJKJ01000788">
    <property type="protein sequence ID" value="RDY10745.1"/>
    <property type="molecule type" value="Genomic_DNA"/>
</dbReference>
<feature type="domain" description="MoaB/Mog" evidence="13">
    <location>
        <begin position="371"/>
        <end position="503"/>
    </location>
</feature>
<proteinExistence type="predicted"/>
<name>A0A371I6S5_MUCPR</name>
<evidence type="ECO:0000256" key="4">
    <source>
        <dbReference type="ARBA" id="ARBA00022643"/>
    </source>
</evidence>
<dbReference type="OrthoDB" id="270728at2759"/>
<evidence type="ECO:0000256" key="11">
    <source>
        <dbReference type="ARBA" id="ARBA00031871"/>
    </source>
</evidence>
<dbReference type="Pfam" id="PF24102">
    <property type="entry name" value="FLAD1_M"/>
    <property type="match status" value="1"/>
</dbReference>
<dbReference type="Pfam" id="PF00994">
    <property type="entry name" value="MoCF_biosynth"/>
    <property type="match status" value="1"/>
</dbReference>
<dbReference type="Proteomes" id="UP000257109">
    <property type="component" value="Unassembled WGS sequence"/>
</dbReference>
<dbReference type="Pfam" id="PF01507">
    <property type="entry name" value="PAPS_reduct"/>
    <property type="match status" value="1"/>
</dbReference>
<evidence type="ECO:0000313" key="14">
    <source>
        <dbReference type="EMBL" id="RDY10745.1"/>
    </source>
</evidence>
<comment type="caution">
    <text evidence="14">The sequence shown here is derived from an EMBL/GenBank/DDBJ whole genome shotgun (WGS) entry which is preliminary data.</text>
</comment>
<dbReference type="SUPFAM" id="SSF53218">
    <property type="entry name" value="Molybdenum cofactor biosynthesis proteins"/>
    <property type="match status" value="1"/>
</dbReference>
<evidence type="ECO:0000256" key="7">
    <source>
        <dbReference type="ARBA" id="ARBA00022741"/>
    </source>
</evidence>
<dbReference type="InterPro" id="IPR036425">
    <property type="entry name" value="MoaB/Mog-like_dom_sf"/>
</dbReference>
<feature type="non-terminal residue" evidence="14">
    <location>
        <position position="1"/>
    </location>
</feature>
<evidence type="ECO:0000256" key="9">
    <source>
        <dbReference type="ARBA" id="ARBA00022840"/>
    </source>
</evidence>
<dbReference type="FunFam" id="3.40.980.10:FF:000010">
    <property type="entry name" value="Phosphoadenosine phosphosulfate reductase family protein"/>
    <property type="match status" value="1"/>
</dbReference>
<dbReference type="InterPro" id="IPR001453">
    <property type="entry name" value="MoaB/Mog_dom"/>
</dbReference>
<dbReference type="GO" id="GO:0005524">
    <property type="term" value="F:ATP binding"/>
    <property type="evidence" value="ECO:0007669"/>
    <property type="project" value="UniProtKB-KW"/>
</dbReference>
<keyword evidence="5" id="KW-0808">Transferase</keyword>
<dbReference type="GO" id="GO:0006747">
    <property type="term" value="P:FAD biosynthetic process"/>
    <property type="evidence" value="ECO:0007669"/>
    <property type="project" value="TreeGrafter"/>
</dbReference>
<dbReference type="AlphaFoldDB" id="A0A371I6S5"/>
<evidence type="ECO:0000256" key="6">
    <source>
        <dbReference type="ARBA" id="ARBA00022695"/>
    </source>
</evidence>
<dbReference type="InterPro" id="IPR014729">
    <property type="entry name" value="Rossmann-like_a/b/a_fold"/>
</dbReference>
<evidence type="ECO:0000259" key="13">
    <source>
        <dbReference type="SMART" id="SM00852"/>
    </source>
</evidence>
<organism evidence="14 15">
    <name type="scientific">Mucuna pruriens</name>
    <name type="common">Velvet bean</name>
    <name type="synonym">Dolichos pruriens</name>
    <dbReference type="NCBI Taxonomy" id="157652"/>
    <lineage>
        <taxon>Eukaryota</taxon>
        <taxon>Viridiplantae</taxon>
        <taxon>Streptophyta</taxon>
        <taxon>Embryophyta</taxon>
        <taxon>Tracheophyta</taxon>
        <taxon>Spermatophyta</taxon>
        <taxon>Magnoliopsida</taxon>
        <taxon>eudicotyledons</taxon>
        <taxon>Gunneridae</taxon>
        <taxon>Pentapetalae</taxon>
        <taxon>rosids</taxon>
        <taxon>fabids</taxon>
        <taxon>Fabales</taxon>
        <taxon>Fabaceae</taxon>
        <taxon>Papilionoideae</taxon>
        <taxon>50 kb inversion clade</taxon>
        <taxon>NPAAA clade</taxon>
        <taxon>indigoferoid/millettioid clade</taxon>
        <taxon>Phaseoleae</taxon>
        <taxon>Mucuna</taxon>
    </lineage>
</organism>
<evidence type="ECO:0000256" key="12">
    <source>
        <dbReference type="ARBA" id="ARBA00049494"/>
    </source>
</evidence>
<dbReference type="Gene3D" id="3.40.30.10">
    <property type="entry name" value="Glutaredoxin"/>
    <property type="match status" value="1"/>
</dbReference>
<dbReference type="InterPro" id="IPR002500">
    <property type="entry name" value="PAPS_reduct_dom"/>
</dbReference>
<evidence type="ECO:0000256" key="8">
    <source>
        <dbReference type="ARBA" id="ARBA00022827"/>
    </source>
</evidence>
<dbReference type="InterPro" id="IPR056596">
    <property type="entry name" value="FLAD1_M"/>
</dbReference>
<dbReference type="PANTHER" id="PTHR23293:SF9">
    <property type="entry name" value="FAD SYNTHASE"/>
    <property type="match status" value="1"/>
</dbReference>
<keyword evidence="8" id="KW-0274">FAD</keyword>
<evidence type="ECO:0000256" key="2">
    <source>
        <dbReference type="ARBA" id="ARBA00012393"/>
    </source>
</evidence>
<keyword evidence="7" id="KW-0547">Nucleotide-binding</keyword>
<dbReference type="FunFam" id="3.40.50.620:FF:000135">
    <property type="entry name" value="Phosphoadenosine phosphosulfate reductase family protein"/>
    <property type="match status" value="1"/>
</dbReference>
<dbReference type="PANTHER" id="PTHR23293">
    <property type="entry name" value="FAD SYNTHETASE-RELATED FMN ADENYLYLTRANSFERASE"/>
    <property type="match status" value="1"/>
</dbReference>
<keyword evidence="9" id="KW-0067">ATP-binding</keyword>
<keyword evidence="3" id="KW-0285">Flavoprotein</keyword>
<dbReference type="CDD" id="cd23948">
    <property type="entry name" value="FAD_synthase"/>
    <property type="match status" value="1"/>
</dbReference>
<dbReference type="STRING" id="157652.A0A371I6S5"/>
<keyword evidence="6" id="KW-0548">Nucleotidyltransferase</keyword>
<gene>
    <name evidence="14" type="ORF">CR513_04688</name>
</gene>
<dbReference type="InterPro" id="IPR036249">
    <property type="entry name" value="Thioredoxin-like_sf"/>
</dbReference>
<evidence type="ECO:0000256" key="10">
    <source>
        <dbReference type="ARBA" id="ARBA00031145"/>
    </source>
</evidence>
<accession>A0A371I6S5</accession>
<sequence>DCDPPDPVLKFRLEQPLHFRALRQQNVDKTIVVLFSFCVVSFSSYNQPTDHILHVQFLFQNISSLTSIQSLLRTPQSFIQSLCTLNFLHSCSTHILFTTAQIDRAIRECDDRRLQTKYNNATYVIRRALALYSIEEVAFSFNGGKDSTVLLHLLRAGYFLHKEGQNSANGDIKDFPIRTIYFESPCAFPEINSFTYDMASTATNDFCLSSYGLQIDTIRLDFKSGLEALLTDKPIRAIFLGVRIGDPTAVGQEQFSPSSPGWPPFMRVNPILDWSYRDVWAFLLTCKANYCSLYDQGYTSIGSIYDTVPNSLLSISNSSNKFKPAYLLVDGRLERAGRAKRPSSSGGGQLPANSNGLTSVDSHKNSMLTASIIAVGDEILFGIVEDQLGPYLCRKLHSIGWSVIQLSVVHNNIDSVAEEVERQKSKSDMVFIYGGVGPLHSDVTLAGIAKAFGVRLAPDEEFEEYLRHIIGDQCTGDRNEMAQLPEGITELWHHDKLSVPLIKCQNVIILSTTNVLELEKQWDCWIELAKSSDLLALLEPYVSKQVTTNLSDVEIAQPLSKLCLEFPDLYIGCYRKARDGSLIVSFKGKDQARLESAIEALQKKFQPGAFGNMGMGVSSNDQDKPNKGLEGTNLKTATSDDDFTNILAHIKSSKNPAVINYGASWCRVCSQILPAFCSLSNNFPKLIFVYADIDECPETTQHIRYTPTFQFYRGGEKVDEMYGAGEERLHDRLWLHS</sequence>
<dbReference type="SUPFAM" id="SSF52402">
    <property type="entry name" value="Adenine nucleotide alpha hydrolases-like"/>
    <property type="match status" value="1"/>
</dbReference>